<comment type="similarity">
    <text evidence="2">Belongs to the outer membrane factor (OMF) (TC 1.B.17) family.</text>
</comment>
<evidence type="ECO:0000256" key="1">
    <source>
        <dbReference type="ARBA" id="ARBA00004442"/>
    </source>
</evidence>
<dbReference type="InterPro" id="IPR051906">
    <property type="entry name" value="TolC-like"/>
</dbReference>
<protein>
    <submittedName>
        <fullName evidence="8">Outer membrane protein TolC</fullName>
    </submittedName>
</protein>
<keyword evidence="7" id="KW-0998">Cell outer membrane</keyword>
<dbReference type="GO" id="GO:1990281">
    <property type="term" value="C:efflux pump complex"/>
    <property type="evidence" value="ECO:0007669"/>
    <property type="project" value="TreeGrafter"/>
</dbReference>
<comment type="caution">
    <text evidence="8">The sequence shown here is derived from an EMBL/GenBank/DDBJ whole genome shotgun (WGS) entry which is preliminary data.</text>
</comment>
<reference evidence="8 9" key="1">
    <citation type="submission" date="2018-07" db="EMBL/GenBank/DDBJ databases">
        <title>Genomic Encyclopedia of Archaeal and Bacterial Type Strains, Phase II (KMG-II): from individual species to whole genera.</title>
        <authorList>
            <person name="Goeker M."/>
        </authorList>
    </citation>
    <scope>NUCLEOTIDE SEQUENCE [LARGE SCALE GENOMIC DNA]</scope>
    <source>
        <strain evidence="8 9">DSM 25795</strain>
    </source>
</reference>
<keyword evidence="6" id="KW-0472">Membrane</keyword>
<dbReference type="PANTHER" id="PTHR30026">
    <property type="entry name" value="OUTER MEMBRANE PROTEIN TOLC"/>
    <property type="match status" value="1"/>
</dbReference>
<organism evidence="8 9">
    <name type="scientific">Flavobacterium cutihirudinis</name>
    <dbReference type="NCBI Taxonomy" id="1265740"/>
    <lineage>
        <taxon>Bacteria</taxon>
        <taxon>Pseudomonadati</taxon>
        <taxon>Bacteroidota</taxon>
        <taxon>Flavobacteriia</taxon>
        <taxon>Flavobacteriales</taxon>
        <taxon>Flavobacteriaceae</taxon>
        <taxon>Flavobacterium</taxon>
    </lineage>
</organism>
<evidence type="ECO:0000256" key="7">
    <source>
        <dbReference type="ARBA" id="ARBA00023237"/>
    </source>
</evidence>
<dbReference type="Proteomes" id="UP000257004">
    <property type="component" value="Unassembled WGS sequence"/>
</dbReference>
<sequence>MNFTDCEIYVFQQKKTNMNIKNIYGALLILFFCIAKTNAQGVLTIEDATRIALENNFEIRIAKNNTKISETNVTIGNAGLLPTVAATVTDNNSVTNSSQTRQDGTTTSLDNAKNNSLTYGVGLNWTVFDGMKMFARLDQLKELQKLGDSELRRTVLIKIVQVNSAYYDLVQQQHQLAALDTTIVISKQRLALAQNRFSIGKASKLEVLNAQVDLNSDQVALLRQKETYANAKILLNQYLARDPKIDFTVTDLVTVDNAMNLAELSDLAHKQNPAVEAQIINKRIAELQLKQIKADRYPVVNLTSGYNFSENQSSLGFTSESSSKGFNYGFNARLNIFDGLNQHRNEKVAKLEIENSQIAIDQQNLILDTQLNTAFQTYLTNLELIGLEEDNVTIAKQNLDITLDKFRIGTITTLDFRTAQLNYVNAKVRYSNAQYQAKLSEIALRELAGNINF</sequence>
<proteinExistence type="inferred from homology"/>
<accession>A0A3D9G1I5</accession>
<dbReference type="SUPFAM" id="SSF56954">
    <property type="entry name" value="Outer membrane efflux proteins (OEP)"/>
    <property type="match status" value="1"/>
</dbReference>
<evidence type="ECO:0000256" key="5">
    <source>
        <dbReference type="ARBA" id="ARBA00022692"/>
    </source>
</evidence>
<evidence type="ECO:0000256" key="3">
    <source>
        <dbReference type="ARBA" id="ARBA00022448"/>
    </source>
</evidence>
<keyword evidence="9" id="KW-1185">Reference proteome</keyword>
<dbReference type="PANTHER" id="PTHR30026:SF20">
    <property type="entry name" value="OUTER MEMBRANE PROTEIN TOLC"/>
    <property type="match status" value="1"/>
</dbReference>
<keyword evidence="4" id="KW-1134">Transmembrane beta strand</keyword>
<dbReference type="GO" id="GO:0015288">
    <property type="term" value="F:porin activity"/>
    <property type="evidence" value="ECO:0007669"/>
    <property type="project" value="TreeGrafter"/>
</dbReference>
<dbReference type="InterPro" id="IPR003423">
    <property type="entry name" value="OMP_efflux"/>
</dbReference>
<dbReference type="GO" id="GO:0009279">
    <property type="term" value="C:cell outer membrane"/>
    <property type="evidence" value="ECO:0007669"/>
    <property type="project" value="UniProtKB-SubCell"/>
</dbReference>
<evidence type="ECO:0000313" key="8">
    <source>
        <dbReference type="EMBL" id="RED27044.1"/>
    </source>
</evidence>
<dbReference type="AlphaFoldDB" id="A0A3D9G1I5"/>
<dbReference type="GO" id="GO:0015562">
    <property type="term" value="F:efflux transmembrane transporter activity"/>
    <property type="evidence" value="ECO:0007669"/>
    <property type="project" value="InterPro"/>
</dbReference>
<comment type="subcellular location">
    <subcellularLocation>
        <location evidence="1">Cell outer membrane</location>
    </subcellularLocation>
</comment>
<evidence type="ECO:0000256" key="4">
    <source>
        <dbReference type="ARBA" id="ARBA00022452"/>
    </source>
</evidence>
<name>A0A3D9G1I5_9FLAO</name>
<dbReference type="Pfam" id="PF02321">
    <property type="entry name" value="OEP"/>
    <property type="match status" value="2"/>
</dbReference>
<evidence type="ECO:0000256" key="2">
    <source>
        <dbReference type="ARBA" id="ARBA00007613"/>
    </source>
</evidence>
<evidence type="ECO:0000256" key="6">
    <source>
        <dbReference type="ARBA" id="ARBA00023136"/>
    </source>
</evidence>
<dbReference type="EMBL" id="QRDQ01000007">
    <property type="protein sequence ID" value="RED27044.1"/>
    <property type="molecule type" value="Genomic_DNA"/>
</dbReference>
<dbReference type="Gene3D" id="1.20.1600.10">
    <property type="entry name" value="Outer membrane efflux proteins (OEP)"/>
    <property type="match status" value="1"/>
</dbReference>
<gene>
    <name evidence="8" type="ORF">BD847_0976</name>
</gene>
<evidence type="ECO:0000313" key="9">
    <source>
        <dbReference type="Proteomes" id="UP000257004"/>
    </source>
</evidence>
<keyword evidence="5" id="KW-0812">Transmembrane</keyword>
<keyword evidence="3" id="KW-0813">Transport</keyword>